<dbReference type="InterPro" id="IPR008936">
    <property type="entry name" value="Rho_GTPase_activation_prot"/>
</dbReference>
<evidence type="ECO:0000256" key="6">
    <source>
        <dbReference type="PROSITE-ProRule" id="PRU00432"/>
    </source>
</evidence>
<name>A0A671QNY5_9TELE</name>
<dbReference type="GO" id="GO:0005096">
    <property type="term" value="F:GTPase activator activity"/>
    <property type="evidence" value="ECO:0007669"/>
    <property type="project" value="UniProtKB-KW"/>
</dbReference>
<evidence type="ECO:0000259" key="8">
    <source>
        <dbReference type="PROSITE" id="PS50004"/>
    </source>
</evidence>
<dbReference type="SUPFAM" id="SSF50729">
    <property type="entry name" value="PH domain-like"/>
    <property type="match status" value="1"/>
</dbReference>
<accession>A0A671QNY5</accession>
<dbReference type="InterPro" id="IPR035892">
    <property type="entry name" value="C2_domain_sf"/>
</dbReference>
<dbReference type="Pfam" id="PF00779">
    <property type="entry name" value="BTK"/>
    <property type="match status" value="1"/>
</dbReference>
<keyword evidence="11" id="KW-1185">Reference proteome</keyword>
<dbReference type="SMART" id="SM00323">
    <property type="entry name" value="RasGAP"/>
    <property type="match status" value="1"/>
</dbReference>
<evidence type="ECO:0000313" key="10">
    <source>
        <dbReference type="Ensembl" id="ENSSANP00000072637.1"/>
    </source>
</evidence>
<dbReference type="InterPro" id="IPR023152">
    <property type="entry name" value="RasGAP_CS"/>
</dbReference>
<evidence type="ECO:0000313" key="11">
    <source>
        <dbReference type="Proteomes" id="UP000472260"/>
    </source>
</evidence>
<dbReference type="InterPro" id="IPR011993">
    <property type="entry name" value="PH-like_dom_sf"/>
</dbReference>
<feature type="domain" description="C2" evidence="8">
    <location>
        <begin position="113"/>
        <end position="257"/>
    </location>
</feature>
<gene>
    <name evidence="10" type="primary">LOC107679023</name>
</gene>
<evidence type="ECO:0000256" key="4">
    <source>
        <dbReference type="ARBA" id="ARBA00022771"/>
    </source>
</evidence>
<dbReference type="Pfam" id="PF00169">
    <property type="entry name" value="PH"/>
    <property type="match status" value="1"/>
</dbReference>
<dbReference type="SMART" id="SM00233">
    <property type="entry name" value="PH"/>
    <property type="match status" value="1"/>
</dbReference>
<dbReference type="PROSITE" id="PS50003">
    <property type="entry name" value="PH_DOMAIN"/>
    <property type="match status" value="1"/>
</dbReference>
<proteinExistence type="predicted"/>
<organism evidence="10 11">
    <name type="scientific">Sinocyclocheilus anshuiensis</name>
    <dbReference type="NCBI Taxonomy" id="1608454"/>
    <lineage>
        <taxon>Eukaryota</taxon>
        <taxon>Metazoa</taxon>
        <taxon>Chordata</taxon>
        <taxon>Craniata</taxon>
        <taxon>Vertebrata</taxon>
        <taxon>Euteleostomi</taxon>
        <taxon>Actinopterygii</taxon>
        <taxon>Neopterygii</taxon>
        <taxon>Teleostei</taxon>
        <taxon>Ostariophysi</taxon>
        <taxon>Cypriniformes</taxon>
        <taxon>Cyprinidae</taxon>
        <taxon>Cyprininae</taxon>
        <taxon>Sinocyclocheilus</taxon>
    </lineage>
</organism>
<dbReference type="PROSITE" id="PS00509">
    <property type="entry name" value="RAS_GTPASE_ACTIV_1"/>
    <property type="match status" value="1"/>
</dbReference>
<dbReference type="SMART" id="SM00239">
    <property type="entry name" value="C2"/>
    <property type="match status" value="2"/>
</dbReference>
<keyword evidence="1" id="KW-0343">GTPase activation</keyword>
<reference evidence="10" key="2">
    <citation type="submission" date="2025-09" db="UniProtKB">
        <authorList>
            <consortium name="Ensembl"/>
        </authorList>
    </citation>
    <scope>IDENTIFICATION</scope>
</reference>
<keyword evidence="4 6" id="KW-0863">Zinc-finger</keyword>
<dbReference type="PANTHER" id="PTHR10194:SF21">
    <property type="entry name" value="RAS GTPASE-ACTIVATING PROTEIN 2"/>
    <property type="match status" value="1"/>
</dbReference>
<evidence type="ECO:0000256" key="5">
    <source>
        <dbReference type="ARBA" id="ARBA00022833"/>
    </source>
</evidence>
<dbReference type="Gene3D" id="2.30.29.30">
    <property type="entry name" value="Pleckstrin-homology domain (PH domain)/Phosphotyrosine-binding domain (PTB)"/>
    <property type="match status" value="1"/>
</dbReference>
<dbReference type="InterPro" id="IPR001936">
    <property type="entry name" value="RasGAP_dom"/>
</dbReference>
<dbReference type="InterPro" id="IPR001849">
    <property type="entry name" value="PH_domain"/>
</dbReference>
<evidence type="ECO:0000259" key="9">
    <source>
        <dbReference type="PROSITE" id="PS50018"/>
    </source>
</evidence>
<dbReference type="Ensembl" id="ENSSANT00000077218.1">
    <property type="protein sequence ID" value="ENSSANP00000072637.1"/>
    <property type="gene ID" value="ENSSANG00000036037.1"/>
</dbReference>
<dbReference type="PROSITE" id="PS50004">
    <property type="entry name" value="C2"/>
    <property type="match status" value="2"/>
</dbReference>
<dbReference type="Pfam" id="PF00168">
    <property type="entry name" value="C2"/>
    <property type="match status" value="2"/>
</dbReference>
<dbReference type="Pfam" id="PF00616">
    <property type="entry name" value="RasGAP"/>
    <property type="match status" value="2"/>
</dbReference>
<keyword evidence="2" id="KW-0479">Metal-binding</keyword>
<dbReference type="SUPFAM" id="SSF48350">
    <property type="entry name" value="GTPase activation domain, GAP"/>
    <property type="match status" value="1"/>
</dbReference>
<feature type="domain" description="Ras-GAP" evidence="9">
    <location>
        <begin position="285"/>
        <end position="479"/>
    </location>
</feature>
<dbReference type="AlphaFoldDB" id="A0A671QNY5"/>
<dbReference type="PROSITE" id="PS51113">
    <property type="entry name" value="ZF_BTK"/>
    <property type="match status" value="1"/>
</dbReference>
<dbReference type="GO" id="GO:0035556">
    <property type="term" value="P:intracellular signal transduction"/>
    <property type="evidence" value="ECO:0007669"/>
    <property type="project" value="InterPro"/>
</dbReference>
<dbReference type="InterPro" id="IPR000008">
    <property type="entry name" value="C2_dom"/>
</dbReference>
<evidence type="ECO:0000259" key="7">
    <source>
        <dbReference type="PROSITE" id="PS50003"/>
    </source>
</evidence>
<dbReference type="PANTHER" id="PTHR10194">
    <property type="entry name" value="RAS GTPASE-ACTIVATING PROTEINS"/>
    <property type="match status" value="1"/>
</dbReference>
<sequence length="730" mass="82687">MLLSAGEAKNLGPSSGPNRLRDLCTFCTISLDQEEVYRTKVYEKSVSPFYGEDFYFEIPRPFQCLSFYVYAKSMFQIRDLPVGKVAIRKEDLCKYCGKENWFQLQPVDPHSEVQGKVHLEMKLNELITENGSICQQLVVQIIACQGLPLISGQNCDPYATVTLVGPARSDQKKTKVKKKTSDPQFDETFHFEVQLHPFIEYYLLKRGNCFWFVICRYLLQPKGNGTKSKPDDLGSLRLKVTYTEDNVLPSAFYTALRNLMLKSLDVKPISASAAHVLGDICRESVGYEALLPVVRLLLHHNRLLPFLTSVAALELENTQEANTIFRGNSLATRCIDDMIKIVGKSYLTVTLKPVLNEIFESNKTCEIDPVKLKEGDNVEVNKENLQGYVQKVFTSVTQSSSSCPPLMCDVFRSLRQLASKRFPADPHVQYSAVSSFIFLRFFAVAVLSPHTFQLRSHHPDPEISRTLTLISKTIQSLGSWGSLSKNKLVRQLLVISRCVHMIFNREVHKRAQGRKRIGKKNFKKRWLRVTNQELSYHKQKGKEALCVIPVKNILGVEKLEESAFNRKNMFQVIHSEKPLYVQAGNCVETNSWIEVLSQVSRCNPGRLSTFHPSAYVGGSWLCCKELNENTPGCKPCTATVLANIQLDIDCDRETERIFSFFSSNRSRLQKMEDACAGMSVYLGQQEECSAFTIQDPKETFRTIKELGEVLDDLQAQHDSKGALTDEPGTM</sequence>
<protein>
    <submittedName>
        <fullName evidence="10">Ras GTPase-activating protein 2-like</fullName>
    </submittedName>
</protein>
<keyword evidence="3" id="KW-0677">Repeat</keyword>
<keyword evidence="5" id="KW-0862">Zinc</keyword>
<evidence type="ECO:0000256" key="2">
    <source>
        <dbReference type="ARBA" id="ARBA00022723"/>
    </source>
</evidence>
<dbReference type="InterPro" id="IPR001562">
    <property type="entry name" value="Znf_Btk_motif"/>
</dbReference>
<dbReference type="SUPFAM" id="SSF49562">
    <property type="entry name" value="C2 domain (Calcium/lipid-binding domain, CaLB)"/>
    <property type="match status" value="2"/>
</dbReference>
<dbReference type="GO" id="GO:0008270">
    <property type="term" value="F:zinc ion binding"/>
    <property type="evidence" value="ECO:0007669"/>
    <property type="project" value="UniProtKB-KW"/>
</dbReference>
<evidence type="ECO:0000256" key="1">
    <source>
        <dbReference type="ARBA" id="ARBA00022468"/>
    </source>
</evidence>
<dbReference type="Gene3D" id="1.10.506.10">
    <property type="entry name" value="GTPase Activation - p120gap, domain 1"/>
    <property type="match status" value="2"/>
</dbReference>
<dbReference type="SMART" id="SM00107">
    <property type="entry name" value="BTK"/>
    <property type="match status" value="1"/>
</dbReference>
<dbReference type="Proteomes" id="UP000472260">
    <property type="component" value="Unassembled WGS sequence"/>
</dbReference>
<dbReference type="Gene3D" id="2.60.40.150">
    <property type="entry name" value="C2 domain"/>
    <property type="match status" value="2"/>
</dbReference>
<feature type="domain" description="PH" evidence="7">
    <location>
        <begin position="500"/>
        <end position="601"/>
    </location>
</feature>
<feature type="domain" description="C2" evidence="8">
    <location>
        <begin position="1"/>
        <end position="102"/>
    </location>
</feature>
<dbReference type="InterPro" id="IPR039360">
    <property type="entry name" value="Ras_GTPase"/>
</dbReference>
<evidence type="ECO:0000256" key="3">
    <source>
        <dbReference type="ARBA" id="ARBA00022737"/>
    </source>
</evidence>
<reference evidence="10" key="1">
    <citation type="submission" date="2025-08" db="UniProtKB">
        <authorList>
            <consortium name="Ensembl"/>
        </authorList>
    </citation>
    <scope>IDENTIFICATION</scope>
</reference>
<dbReference type="PROSITE" id="PS50018">
    <property type="entry name" value="RAS_GTPASE_ACTIV_2"/>
    <property type="match status" value="1"/>
</dbReference>